<evidence type="ECO:0000256" key="2">
    <source>
        <dbReference type="ARBA" id="ARBA00022490"/>
    </source>
</evidence>
<feature type="domain" description="Tyr recombinase" evidence="10">
    <location>
        <begin position="200"/>
        <end position="375"/>
    </location>
</feature>
<dbReference type="NCBIfam" id="NF040815">
    <property type="entry name" value="recomb_XerA_Arch"/>
    <property type="match status" value="1"/>
</dbReference>
<proteinExistence type="predicted"/>
<dbReference type="Gene3D" id="1.10.150.130">
    <property type="match status" value="1"/>
</dbReference>
<dbReference type="OrthoDB" id="9801717at2"/>
<gene>
    <name evidence="12" type="ORF">DFQ11_10848</name>
</gene>
<evidence type="ECO:0000256" key="1">
    <source>
        <dbReference type="ARBA" id="ARBA00004496"/>
    </source>
</evidence>
<evidence type="ECO:0000259" key="10">
    <source>
        <dbReference type="PROSITE" id="PS51898"/>
    </source>
</evidence>
<keyword evidence="8" id="KW-0131">Cell cycle</keyword>
<keyword evidence="2" id="KW-0963">Cytoplasm</keyword>
<dbReference type="GO" id="GO:0015074">
    <property type="term" value="P:DNA integration"/>
    <property type="evidence" value="ECO:0007669"/>
    <property type="project" value="UniProtKB-KW"/>
</dbReference>
<dbReference type="InterPro" id="IPR011010">
    <property type="entry name" value="DNA_brk_join_enz"/>
</dbReference>
<feature type="domain" description="Core-binding (CB)" evidence="11">
    <location>
        <begin position="101"/>
        <end position="183"/>
    </location>
</feature>
<evidence type="ECO:0000256" key="5">
    <source>
        <dbReference type="ARBA" id="ARBA00022908"/>
    </source>
</evidence>
<dbReference type="GO" id="GO:0003677">
    <property type="term" value="F:DNA binding"/>
    <property type="evidence" value="ECO:0007669"/>
    <property type="project" value="UniProtKB-UniRule"/>
</dbReference>
<dbReference type="RefSeq" id="WP_110476423.1">
    <property type="nucleotide sequence ID" value="NZ_BMWQ01000009.1"/>
</dbReference>
<dbReference type="InterPro" id="IPR050090">
    <property type="entry name" value="Tyrosine_recombinase_XerCD"/>
</dbReference>
<dbReference type="InterPro" id="IPR002104">
    <property type="entry name" value="Integrase_catalytic"/>
</dbReference>
<evidence type="ECO:0000256" key="3">
    <source>
        <dbReference type="ARBA" id="ARBA00022618"/>
    </source>
</evidence>
<evidence type="ECO:0000259" key="11">
    <source>
        <dbReference type="PROSITE" id="PS51900"/>
    </source>
</evidence>
<dbReference type="GO" id="GO:0005737">
    <property type="term" value="C:cytoplasm"/>
    <property type="evidence" value="ECO:0007669"/>
    <property type="project" value="UniProtKB-SubCell"/>
</dbReference>
<keyword evidence="4" id="KW-0159">Chromosome partition</keyword>
<comment type="subcellular location">
    <subcellularLocation>
        <location evidence="1">Cytoplasm</location>
    </subcellularLocation>
</comment>
<evidence type="ECO:0000256" key="8">
    <source>
        <dbReference type="ARBA" id="ARBA00023306"/>
    </source>
</evidence>
<sequence length="376" mass="44248">MKFSQHIILKHLLIDNKKFIGLQFYTNKALEVLVNQLDSVKWSDTFNMYYIPNNRANLDSIYQIFKGVAWVDGKYFFQKTRSKQLDEDFNLNWYNNREERTNYKKCPDSYLQKLELKKYSNNTVKSYVNSFEDFINYYYDKDVDSLNELDIRAYLTNLIKEKRSNSYINVAINSIKFYYEIVKGMPNRLYMIERPRPEKKLPIVLSKDQVRKVIDCTNNIKHRCVVSLLYSAGLRRSELLNLKPHHIDSSRMLIHVTDAKGNKERYTLLSENTLKDLRTYYKQYKPATYLFESPTKGQFSANSVGKIVSEAAERAGIKKRVSPHVLRHSFATHLLESGTDLRYIQLLLGHNSTKTTEIYTHVAKSSFDFIKNPLDL</sequence>
<dbReference type="PANTHER" id="PTHR30349">
    <property type="entry name" value="PHAGE INTEGRASE-RELATED"/>
    <property type="match status" value="1"/>
</dbReference>
<dbReference type="EMBL" id="QJTD01000008">
    <property type="protein sequence ID" value="PYE80024.1"/>
    <property type="molecule type" value="Genomic_DNA"/>
</dbReference>
<evidence type="ECO:0000313" key="13">
    <source>
        <dbReference type="Proteomes" id="UP000248054"/>
    </source>
</evidence>
<comment type="caution">
    <text evidence="12">The sequence shown here is derived from an EMBL/GenBank/DDBJ whole genome shotgun (WGS) entry which is preliminary data.</text>
</comment>
<evidence type="ECO:0000313" key="12">
    <source>
        <dbReference type="EMBL" id="PYE80024.1"/>
    </source>
</evidence>
<dbReference type="InterPro" id="IPR004107">
    <property type="entry name" value="Integrase_SAM-like_N"/>
</dbReference>
<keyword evidence="3" id="KW-0132">Cell division</keyword>
<name>A0A2V4XWM1_9FLAO</name>
<dbReference type="GO" id="GO:0006310">
    <property type="term" value="P:DNA recombination"/>
    <property type="evidence" value="ECO:0007669"/>
    <property type="project" value="UniProtKB-KW"/>
</dbReference>
<organism evidence="12 13">
    <name type="scientific">Winogradskyella epiphytica</name>
    <dbReference type="NCBI Taxonomy" id="262005"/>
    <lineage>
        <taxon>Bacteria</taxon>
        <taxon>Pseudomonadati</taxon>
        <taxon>Bacteroidota</taxon>
        <taxon>Flavobacteriia</taxon>
        <taxon>Flavobacteriales</taxon>
        <taxon>Flavobacteriaceae</taxon>
        <taxon>Winogradskyella</taxon>
    </lineage>
</organism>
<dbReference type="Pfam" id="PF13495">
    <property type="entry name" value="Phage_int_SAM_4"/>
    <property type="match status" value="1"/>
</dbReference>
<keyword evidence="5" id="KW-0229">DNA integration</keyword>
<dbReference type="Gene3D" id="1.10.443.10">
    <property type="entry name" value="Intergrase catalytic core"/>
    <property type="match status" value="1"/>
</dbReference>
<keyword evidence="7" id="KW-0233">DNA recombination</keyword>
<protein>
    <submittedName>
        <fullName evidence="12">Site-specific recombinase XerD</fullName>
    </submittedName>
</protein>
<evidence type="ECO:0000256" key="4">
    <source>
        <dbReference type="ARBA" id="ARBA00022829"/>
    </source>
</evidence>
<dbReference type="GO" id="GO:0051301">
    <property type="term" value="P:cell division"/>
    <property type="evidence" value="ECO:0007669"/>
    <property type="project" value="UniProtKB-KW"/>
</dbReference>
<dbReference type="InterPro" id="IPR010998">
    <property type="entry name" value="Integrase_recombinase_N"/>
</dbReference>
<dbReference type="AlphaFoldDB" id="A0A2V4XWM1"/>
<evidence type="ECO:0000256" key="7">
    <source>
        <dbReference type="ARBA" id="ARBA00023172"/>
    </source>
</evidence>
<dbReference type="PROSITE" id="PS51900">
    <property type="entry name" value="CB"/>
    <property type="match status" value="1"/>
</dbReference>
<evidence type="ECO:0000256" key="9">
    <source>
        <dbReference type="PROSITE-ProRule" id="PRU01248"/>
    </source>
</evidence>
<dbReference type="PROSITE" id="PS51898">
    <property type="entry name" value="TYR_RECOMBINASE"/>
    <property type="match status" value="1"/>
</dbReference>
<dbReference type="Proteomes" id="UP000248054">
    <property type="component" value="Unassembled WGS sequence"/>
</dbReference>
<reference evidence="12 13" key="1">
    <citation type="submission" date="2018-06" db="EMBL/GenBank/DDBJ databases">
        <title>Genomic Encyclopedia of Type Strains, Phase III (KMG-III): the genomes of soil and plant-associated and newly described type strains.</title>
        <authorList>
            <person name="Whitman W."/>
        </authorList>
    </citation>
    <scope>NUCLEOTIDE SEQUENCE [LARGE SCALE GENOMIC DNA]</scope>
    <source>
        <strain evidence="12 13">CECT 7945</strain>
    </source>
</reference>
<dbReference type="InterPro" id="IPR044068">
    <property type="entry name" value="CB"/>
</dbReference>
<dbReference type="Pfam" id="PF00589">
    <property type="entry name" value="Phage_integrase"/>
    <property type="match status" value="1"/>
</dbReference>
<keyword evidence="6 9" id="KW-0238">DNA-binding</keyword>
<accession>A0A2V4XWM1</accession>
<dbReference type="PANTHER" id="PTHR30349:SF77">
    <property type="entry name" value="TYROSINE RECOMBINASE XERC"/>
    <property type="match status" value="1"/>
</dbReference>
<dbReference type="InterPro" id="IPR013762">
    <property type="entry name" value="Integrase-like_cat_sf"/>
</dbReference>
<keyword evidence="13" id="KW-1185">Reference proteome</keyword>
<dbReference type="GO" id="GO:0007059">
    <property type="term" value="P:chromosome segregation"/>
    <property type="evidence" value="ECO:0007669"/>
    <property type="project" value="UniProtKB-KW"/>
</dbReference>
<evidence type="ECO:0000256" key="6">
    <source>
        <dbReference type="ARBA" id="ARBA00023125"/>
    </source>
</evidence>
<dbReference type="SUPFAM" id="SSF56349">
    <property type="entry name" value="DNA breaking-rejoining enzymes"/>
    <property type="match status" value="1"/>
</dbReference>